<dbReference type="AlphaFoldDB" id="A0AAD7P1I0"/>
<dbReference type="CDD" id="cd19490">
    <property type="entry name" value="XRCC2"/>
    <property type="match status" value="1"/>
</dbReference>
<dbReference type="GO" id="GO:0000724">
    <property type="term" value="P:double-strand break repair via homologous recombination"/>
    <property type="evidence" value="ECO:0007669"/>
    <property type="project" value="InterPro"/>
</dbReference>
<dbReference type="SUPFAM" id="SSF52540">
    <property type="entry name" value="P-loop containing nucleoside triphosphate hydrolases"/>
    <property type="match status" value="1"/>
</dbReference>
<dbReference type="Proteomes" id="UP001215280">
    <property type="component" value="Unassembled WGS sequence"/>
</dbReference>
<dbReference type="EMBL" id="JARJLG010000002">
    <property type="protein sequence ID" value="KAJ7783907.1"/>
    <property type="molecule type" value="Genomic_DNA"/>
</dbReference>
<comment type="caution">
    <text evidence="1">The sequence shown here is derived from an EMBL/GenBank/DDBJ whole genome shotgun (WGS) entry which is preliminary data.</text>
</comment>
<dbReference type="GO" id="GO:0033063">
    <property type="term" value="C:Rad51B-Rad51C-Rad51D-XRCC2 complex"/>
    <property type="evidence" value="ECO:0007669"/>
    <property type="project" value="InterPro"/>
</dbReference>
<dbReference type="PANTHER" id="PTHR46644:SF2">
    <property type="entry name" value="DNA REPAIR PROTEIN XRCC2"/>
    <property type="match status" value="1"/>
</dbReference>
<dbReference type="GO" id="GO:0005657">
    <property type="term" value="C:replication fork"/>
    <property type="evidence" value="ECO:0007669"/>
    <property type="project" value="InterPro"/>
</dbReference>
<dbReference type="GO" id="GO:0042148">
    <property type="term" value="P:DNA strand invasion"/>
    <property type="evidence" value="ECO:0007669"/>
    <property type="project" value="TreeGrafter"/>
</dbReference>
<protein>
    <recommendedName>
        <fullName evidence="3">DNA recombination and repair protein Rad51-like C-terminal domain-containing protein</fullName>
    </recommendedName>
</protein>
<organism evidence="1 2">
    <name type="scientific">Mycena maculata</name>
    <dbReference type="NCBI Taxonomy" id="230809"/>
    <lineage>
        <taxon>Eukaryota</taxon>
        <taxon>Fungi</taxon>
        <taxon>Dikarya</taxon>
        <taxon>Basidiomycota</taxon>
        <taxon>Agaricomycotina</taxon>
        <taxon>Agaricomycetes</taxon>
        <taxon>Agaricomycetidae</taxon>
        <taxon>Agaricales</taxon>
        <taxon>Marasmiineae</taxon>
        <taxon>Mycenaceae</taxon>
        <taxon>Mycena</taxon>
    </lineage>
</organism>
<dbReference type="InterPro" id="IPR030547">
    <property type="entry name" value="XRCC2"/>
</dbReference>
<keyword evidence="2" id="KW-1185">Reference proteome</keyword>
<accession>A0AAD7P1I0</accession>
<evidence type="ECO:0000313" key="1">
    <source>
        <dbReference type="EMBL" id="KAJ7783907.1"/>
    </source>
</evidence>
<name>A0AAD7P1I0_9AGAR</name>
<evidence type="ECO:0008006" key="3">
    <source>
        <dbReference type="Google" id="ProtNLM"/>
    </source>
</evidence>
<evidence type="ECO:0000313" key="2">
    <source>
        <dbReference type="Proteomes" id="UP001215280"/>
    </source>
</evidence>
<dbReference type="InterPro" id="IPR027417">
    <property type="entry name" value="P-loop_NTPase"/>
</dbReference>
<proteinExistence type="predicted"/>
<dbReference type="GO" id="GO:0005815">
    <property type="term" value="C:microtubule organizing center"/>
    <property type="evidence" value="ECO:0007669"/>
    <property type="project" value="TreeGrafter"/>
</dbReference>
<dbReference type="PANTHER" id="PTHR46644">
    <property type="entry name" value="DNA REPAIR PROTEIN XRCC2"/>
    <property type="match status" value="1"/>
</dbReference>
<dbReference type="Gene3D" id="3.40.50.300">
    <property type="entry name" value="P-loop containing nucleotide triphosphate hydrolases"/>
    <property type="match status" value="1"/>
</dbReference>
<gene>
    <name evidence="1" type="ORF">DFH07DRAFT_948896</name>
</gene>
<sequence length="305" mass="33615">MLDDIPSEQIFSLLTAVRTAVPPPRRVPIPDFPLLNWGDVLEIQGPSASGKTHLLYSLLATCIMPSSHHFIDLGGWGKGAVVFDTDGTFDTRQFHSLLLCAFSRSRISPDDIQHLAASCLRKLHVFCPGSTAQLAASIAHLPAYHTAHIPDTDIALVAVDSLSAFYWSDRFTAEQMRPLALPNSSTPLQHVLTALQAFRVSHNPITLLTNWGLTLAENTNGMPPMYKQHLPFFPSFPALPGSHNNVPSDILLPLTHHITLHLTPIPPFHSNPSFPDEADVRHEVAGYVRRPSSSQVDRFLVDVRT</sequence>
<dbReference type="GO" id="GO:0000400">
    <property type="term" value="F:four-way junction DNA binding"/>
    <property type="evidence" value="ECO:0007669"/>
    <property type="project" value="TreeGrafter"/>
</dbReference>
<reference evidence="1" key="1">
    <citation type="submission" date="2023-03" db="EMBL/GenBank/DDBJ databases">
        <title>Massive genome expansion in bonnet fungi (Mycena s.s.) driven by repeated elements and novel gene families across ecological guilds.</title>
        <authorList>
            <consortium name="Lawrence Berkeley National Laboratory"/>
            <person name="Harder C.B."/>
            <person name="Miyauchi S."/>
            <person name="Viragh M."/>
            <person name="Kuo A."/>
            <person name="Thoen E."/>
            <person name="Andreopoulos B."/>
            <person name="Lu D."/>
            <person name="Skrede I."/>
            <person name="Drula E."/>
            <person name="Henrissat B."/>
            <person name="Morin E."/>
            <person name="Kohler A."/>
            <person name="Barry K."/>
            <person name="LaButti K."/>
            <person name="Morin E."/>
            <person name="Salamov A."/>
            <person name="Lipzen A."/>
            <person name="Mereny Z."/>
            <person name="Hegedus B."/>
            <person name="Baldrian P."/>
            <person name="Stursova M."/>
            <person name="Weitz H."/>
            <person name="Taylor A."/>
            <person name="Grigoriev I.V."/>
            <person name="Nagy L.G."/>
            <person name="Martin F."/>
            <person name="Kauserud H."/>
        </authorList>
    </citation>
    <scope>NUCLEOTIDE SEQUENCE</scope>
    <source>
        <strain evidence="1">CBHHK188m</strain>
    </source>
</reference>